<dbReference type="Proteomes" id="UP000031843">
    <property type="component" value="Chromosome main"/>
</dbReference>
<feature type="transmembrane region" description="Helical" evidence="1">
    <location>
        <begin position="71"/>
        <end position="91"/>
    </location>
</feature>
<dbReference type="InterPro" id="IPR031566">
    <property type="entry name" value="CitMHS_2"/>
</dbReference>
<feature type="transmembrane region" description="Helical" evidence="1">
    <location>
        <begin position="414"/>
        <end position="434"/>
    </location>
</feature>
<feature type="transmembrane region" description="Helical" evidence="1">
    <location>
        <begin position="378"/>
        <end position="402"/>
    </location>
</feature>
<protein>
    <submittedName>
        <fullName evidence="3">Putative transmembrane protein</fullName>
    </submittedName>
</protein>
<feature type="transmembrane region" description="Helical" evidence="1">
    <location>
        <begin position="301"/>
        <end position="319"/>
    </location>
</feature>
<feature type="transmembrane region" description="Helical" evidence="1">
    <location>
        <begin position="39"/>
        <end position="59"/>
    </location>
</feature>
<feature type="transmembrane region" description="Helical" evidence="1">
    <location>
        <begin position="339"/>
        <end position="366"/>
    </location>
</feature>
<feature type="transmembrane region" description="Helical" evidence="1">
    <location>
        <begin position="213"/>
        <end position="231"/>
    </location>
</feature>
<feature type="transmembrane region" description="Helical" evidence="1">
    <location>
        <begin position="134"/>
        <end position="157"/>
    </location>
</feature>
<dbReference type="EMBL" id="CP010536">
    <property type="protein sequence ID" value="AJG20256.1"/>
    <property type="molecule type" value="Genomic_DNA"/>
</dbReference>
<sequence length="480" mass="51777">MRRAPALLFPLAPLLFTLLFMLAPSLAHAADLDGATLSPMWALPFAGTLLSIALFPLIAPRFWHHHYGKIIAAWAVLFLVPFAQAFGMHAAVANAVHALLSEYIPFIALIAALYIVAGGICVRGNLHGTPRLNTGLLALGTVLASLMGTTGAAMLLIRPLLRANDNRRHVAHVVVFFIFLAANAGGALTPLGDPPLFLGFLKGVDFFWTLRNILPETLFICIALLVIFYFVDRHYYLNKEEELPQAADPTPDSAGIRIEGKRNFVLLLAVVGLVLMSGLWKPGIEFNVMGTMVGLPAAVRDVLLVVVALVSLLITPITARTGNEFNWEPILEVGKLFAGIFLTIIPVIAMLKAGTDGAFASVIRMVSDSGGQPIDSMYFWATGILSSFLDNAPTYLVFFNTAGGDPATLMTRDASTLAAISAGAVFMGANTYIGNAPNLMVKAIAESRGVRMPSFFGYMLWSICVLVPLFLVMTFIFFHV</sequence>
<keyword evidence="4" id="KW-1185">Reference proteome</keyword>
<feature type="transmembrane region" description="Helical" evidence="1">
    <location>
        <begin position="169"/>
        <end position="192"/>
    </location>
</feature>
<name>A0A0C4YHS8_9BURK</name>
<feature type="transmembrane region" description="Helical" evidence="1">
    <location>
        <begin position="103"/>
        <end position="122"/>
    </location>
</feature>
<dbReference type="Pfam" id="PF16980">
    <property type="entry name" value="CitMHS_2"/>
    <property type="match status" value="1"/>
</dbReference>
<dbReference type="KEGG" id="cbw:RR42_m2882"/>
<organism evidence="3 4">
    <name type="scientific">Cupriavidus basilensis</name>
    <dbReference type="NCBI Taxonomy" id="68895"/>
    <lineage>
        <taxon>Bacteria</taxon>
        <taxon>Pseudomonadati</taxon>
        <taxon>Pseudomonadota</taxon>
        <taxon>Betaproteobacteria</taxon>
        <taxon>Burkholderiales</taxon>
        <taxon>Burkholderiaceae</taxon>
        <taxon>Cupriavidus</taxon>
    </lineage>
</organism>
<dbReference type="RefSeq" id="WP_043347944.1">
    <property type="nucleotide sequence ID" value="NZ_CP010536.1"/>
</dbReference>
<proteinExistence type="predicted"/>
<feature type="transmembrane region" description="Helical" evidence="1">
    <location>
        <begin position="263"/>
        <end position="280"/>
    </location>
</feature>
<evidence type="ECO:0000256" key="2">
    <source>
        <dbReference type="SAM" id="SignalP"/>
    </source>
</evidence>
<dbReference type="AlphaFoldDB" id="A0A0C4YHS8"/>
<evidence type="ECO:0000256" key="1">
    <source>
        <dbReference type="SAM" id="Phobius"/>
    </source>
</evidence>
<keyword evidence="1" id="KW-0472">Membrane</keyword>
<feature type="signal peptide" evidence="2">
    <location>
        <begin position="1"/>
        <end position="29"/>
    </location>
</feature>
<evidence type="ECO:0000313" key="4">
    <source>
        <dbReference type="Proteomes" id="UP000031843"/>
    </source>
</evidence>
<accession>A0A0C4YHS8</accession>
<feature type="transmembrane region" description="Helical" evidence="1">
    <location>
        <begin position="455"/>
        <end position="478"/>
    </location>
</feature>
<keyword evidence="1 3" id="KW-0812">Transmembrane</keyword>
<keyword evidence="1" id="KW-1133">Transmembrane helix</keyword>
<gene>
    <name evidence="3" type="ORF">RR42_m2882</name>
</gene>
<evidence type="ECO:0000313" key="3">
    <source>
        <dbReference type="EMBL" id="AJG20256.1"/>
    </source>
</evidence>
<dbReference type="STRING" id="68895.RR42_m2882"/>
<keyword evidence="2" id="KW-0732">Signal</keyword>
<feature type="chain" id="PRO_5002173876" evidence="2">
    <location>
        <begin position="30"/>
        <end position="480"/>
    </location>
</feature>
<reference evidence="3 4" key="1">
    <citation type="journal article" date="2015" name="Genome Announc.">
        <title>Complete Genome Sequence of Cupriavidus basilensis 4G11, Isolated from the Oak Ridge Field Research Center Site.</title>
        <authorList>
            <person name="Ray J."/>
            <person name="Waters R.J."/>
            <person name="Skerker J.M."/>
            <person name="Kuehl J.V."/>
            <person name="Price M.N."/>
            <person name="Huang J."/>
            <person name="Chakraborty R."/>
            <person name="Arkin A.P."/>
            <person name="Deutschbauer A."/>
        </authorList>
    </citation>
    <scope>NUCLEOTIDE SEQUENCE [LARGE SCALE GENOMIC DNA]</scope>
    <source>
        <strain evidence="3">4G11</strain>
    </source>
</reference>